<reference evidence="1 2" key="1">
    <citation type="submission" date="2021-06" db="EMBL/GenBank/DDBJ databases">
        <title>Whole genome sequences of Flavobacterium sp. KK2020170 and assembly.</title>
        <authorList>
            <person name="Kitahara K."/>
            <person name="Miyoshi S."/>
            <person name="Uesaka K."/>
        </authorList>
    </citation>
    <scope>NUCLEOTIDE SEQUENCE [LARGE SCALE GENOMIC DNA]</scope>
    <source>
        <strain evidence="1 2">KK2020170</strain>
    </source>
</reference>
<keyword evidence="2" id="KW-1185">Reference proteome</keyword>
<evidence type="ECO:0000313" key="1">
    <source>
        <dbReference type="EMBL" id="BCY28803.1"/>
    </source>
</evidence>
<name>A0ABN6HWM4_9FLAO</name>
<accession>A0ABN6HWM4</accession>
<proteinExistence type="predicted"/>
<sequence length="120" mass="13791">MSLESIVEKLYLEDGLRNRDFLNSLLDEDFKLEWDSSVGSKIMTKAEILEMADELKANYEVSKVSILDVVHNDTKLVVHYLHHVSTIENPKELITIAKVVVIWEFRNNKILNGYQISKAG</sequence>
<dbReference type="Gene3D" id="3.10.450.50">
    <property type="match status" value="1"/>
</dbReference>
<dbReference type="Proteomes" id="UP000825258">
    <property type="component" value="Chromosome"/>
</dbReference>
<dbReference type="SUPFAM" id="SSF54427">
    <property type="entry name" value="NTF2-like"/>
    <property type="match status" value="1"/>
</dbReference>
<protein>
    <recommendedName>
        <fullName evidence="3">SnoaL-like domain-containing protein</fullName>
    </recommendedName>
</protein>
<organism evidence="1 2">
    <name type="scientific">Flavobacterium okayamense</name>
    <dbReference type="NCBI Taxonomy" id="2830782"/>
    <lineage>
        <taxon>Bacteria</taxon>
        <taxon>Pseudomonadati</taxon>
        <taxon>Bacteroidota</taxon>
        <taxon>Flavobacteriia</taxon>
        <taxon>Flavobacteriales</taxon>
        <taxon>Flavobacteriaceae</taxon>
        <taxon>Flavobacterium</taxon>
    </lineage>
</organism>
<dbReference type="EMBL" id="AP024749">
    <property type="protein sequence ID" value="BCY28803.1"/>
    <property type="molecule type" value="Genomic_DNA"/>
</dbReference>
<gene>
    <name evidence="1" type="ORF">KK2020170_16710</name>
</gene>
<evidence type="ECO:0000313" key="2">
    <source>
        <dbReference type="Proteomes" id="UP000825258"/>
    </source>
</evidence>
<evidence type="ECO:0008006" key="3">
    <source>
        <dbReference type="Google" id="ProtNLM"/>
    </source>
</evidence>
<dbReference type="InterPro" id="IPR032710">
    <property type="entry name" value="NTF2-like_dom_sf"/>
</dbReference>
<dbReference type="RefSeq" id="WP_221257911.1">
    <property type="nucleotide sequence ID" value="NZ_AP024749.1"/>
</dbReference>